<dbReference type="Proteomes" id="UP000278627">
    <property type="component" value="Unassembled WGS sequence"/>
</dbReference>
<evidence type="ECO:0000259" key="2">
    <source>
        <dbReference type="SMART" id="SM00329"/>
    </source>
</evidence>
<dbReference type="InterPro" id="IPR032942">
    <property type="entry name" value="BPI/LBP/Plunc"/>
</dbReference>
<reference evidence="5" key="1">
    <citation type="submission" date="2016-04" db="UniProtKB">
        <authorList>
            <consortium name="WormBaseParasite"/>
        </authorList>
    </citation>
    <scope>IDENTIFICATION</scope>
</reference>
<dbReference type="PANTHER" id="PTHR10504">
    <property type="entry name" value="BACTERICIDAL PERMEABILITY-INCREASING BPI PROTEIN-RELATED"/>
    <property type="match status" value="1"/>
</dbReference>
<dbReference type="Pfam" id="PF02886">
    <property type="entry name" value="LBP_BPI_CETP_C"/>
    <property type="match status" value="1"/>
</dbReference>
<feature type="chain" id="PRO_5043122111" evidence="1">
    <location>
        <begin position="19"/>
        <end position="553"/>
    </location>
</feature>
<dbReference type="InterPro" id="IPR017943">
    <property type="entry name" value="Bactericidal_perm-incr_a/b_dom"/>
</dbReference>
<organism evidence="5">
    <name type="scientific">Brugia pahangi</name>
    <name type="common">Filarial nematode worm</name>
    <dbReference type="NCBI Taxonomy" id="6280"/>
    <lineage>
        <taxon>Eukaryota</taxon>
        <taxon>Metazoa</taxon>
        <taxon>Ecdysozoa</taxon>
        <taxon>Nematoda</taxon>
        <taxon>Chromadorea</taxon>
        <taxon>Rhabditida</taxon>
        <taxon>Spirurina</taxon>
        <taxon>Spiruromorpha</taxon>
        <taxon>Filarioidea</taxon>
        <taxon>Onchocercidae</taxon>
        <taxon>Brugia</taxon>
    </lineage>
</organism>
<dbReference type="AlphaFoldDB" id="A0A0N4TND9"/>
<keyword evidence="4" id="KW-1185">Reference proteome</keyword>
<dbReference type="SUPFAM" id="SSF55394">
    <property type="entry name" value="Bactericidal permeability-increasing protein, BPI"/>
    <property type="match status" value="2"/>
</dbReference>
<accession>A0A0N4TND9</accession>
<dbReference type="Gene3D" id="3.15.20.10">
    <property type="entry name" value="Bactericidal permeability-increasing protein, domain 2"/>
    <property type="match status" value="1"/>
</dbReference>
<dbReference type="SMART" id="SM00329">
    <property type="entry name" value="BPI2"/>
    <property type="match status" value="1"/>
</dbReference>
<dbReference type="Gene3D" id="3.15.10.10">
    <property type="entry name" value="Bactericidal permeability-increasing protein, domain 1"/>
    <property type="match status" value="1"/>
</dbReference>
<dbReference type="GO" id="GO:0005615">
    <property type="term" value="C:extracellular space"/>
    <property type="evidence" value="ECO:0007669"/>
    <property type="project" value="TreeGrafter"/>
</dbReference>
<dbReference type="InterPro" id="IPR001124">
    <property type="entry name" value="Lipid-bd_serum_glycop_C"/>
</dbReference>
<evidence type="ECO:0000313" key="3">
    <source>
        <dbReference type="EMBL" id="VDN91149.1"/>
    </source>
</evidence>
<dbReference type="GO" id="GO:0008289">
    <property type="term" value="F:lipid binding"/>
    <property type="evidence" value="ECO:0007669"/>
    <property type="project" value="InterPro"/>
</dbReference>
<dbReference type="PANTHER" id="PTHR10504:SF133">
    <property type="entry name" value="LIPID-BINDING SERUM GLYCOPROTEIN C-TERMINAL DOMAIN-CONTAINING PROTEIN"/>
    <property type="match status" value="1"/>
</dbReference>
<dbReference type="EMBL" id="UZAD01013170">
    <property type="protein sequence ID" value="VDN91149.1"/>
    <property type="molecule type" value="Genomic_DNA"/>
</dbReference>
<keyword evidence="1" id="KW-0732">Signal</keyword>
<dbReference type="WBParaSite" id="BPAG_0001000101-mRNA-1">
    <property type="protein sequence ID" value="BPAG_0001000101-mRNA-1"/>
    <property type="gene ID" value="BPAG_0001000101"/>
</dbReference>
<name>A0A0N4TND9_BRUPA</name>
<feature type="domain" description="Lipid-binding serum glycoprotein C-terminal" evidence="2">
    <location>
        <begin position="311"/>
        <end position="521"/>
    </location>
</feature>
<evidence type="ECO:0000313" key="5">
    <source>
        <dbReference type="WBParaSite" id="BPAG_0001000101-mRNA-1"/>
    </source>
</evidence>
<sequence>MILQLIFVTLQLYGLTNSHSLASETFFSFPFDNSYGTDQKHLTLLSRAIKNSFFTNPNTHAGFVTRINQKALDLLADYLKERVNRFMYHGEIIFNFSAPLTNEVTFGLISTKAIGYDSKIFKSRLFIVPGQGIIWMGSHLNLSIGTFFKISSPAGDFYGSAVLQIDSAKVKSFFVAAVNVDGHLRTDLQKCTLSPGNVVMNFSETDPSLLVNYYPQINRFISERIELIICSSFNAELVPVISNRLMNTPMSAALFDQYFVNYGFIEQIQYLPNAIELKHRGNTFSIVKQGLNRLNDFRLPFPSTPITLDSPENQAMVEFTMSNYTLASLLYWMDQYRNFDYEISKESINNTLMVGYLRSECSSNDICAGTLFPALSVQYPNGMVQIKSHTTTPPTVRFEQDKGIIVIWSQVDAFVQQGEHTSPFLTSNMMAELKLEKSIFQNYSFTSQMRIDKFKISDVTSLIDGIDKTSLEFLVSALNELLIGDDVAKKLSDGIKLPILFDFVQKSANVIFEKDRMRIAVDFCFDQNCSKNSIAESNDFDYYDNVNSTSTLS</sequence>
<feature type="signal peptide" evidence="1">
    <location>
        <begin position="1"/>
        <end position="18"/>
    </location>
</feature>
<evidence type="ECO:0000256" key="1">
    <source>
        <dbReference type="SAM" id="SignalP"/>
    </source>
</evidence>
<proteinExistence type="predicted"/>
<reference evidence="3 4" key="2">
    <citation type="submission" date="2018-11" db="EMBL/GenBank/DDBJ databases">
        <authorList>
            <consortium name="Pathogen Informatics"/>
        </authorList>
    </citation>
    <scope>NUCLEOTIDE SEQUENCE [LARGE SCALE GENOMIC DNA]</scope>
</reference>
<dbReference type="STRING" id="6280.A0A0N4TND9"/>
<protein>
    <submittedName>
        <fullName evidence="5">BPI2 domain-containing protein</fullName>
    </submittedName>
</protein>
<evidence type="ECO:0000313" key="4">
    <source>
        <dbReference type="Proteomes" id="UP000278627"/>
    </source>
</evidence>
<gene>
    <name evidence="3" type="ORF">BPAG_LOCUS9963</name>
</gene>